<dbReference type="HOGENOM" id="CLU_899129_0_0_0"/>
<keyword evidence="1" id="KW-0175">Coiled coil</keyword>
<sequence length="314" mass="35477">MHGWKIHGRKSVGIGIAGIILAAILIFIVFKETPRTPESNEPHVQTALEAARKEGYDVGYANGYNAAREESSTVYQKGYEAARQEIGRQAFTRSGVFGFLVGLLISTGMVVAIKRKEFSASWQTFKKQYALRKTFQKIPPNLSPEIEAVAQQIARSYITILAQLRKGQGYVVSPYAKQWRTKLQMLMHKALRLMELIQELEAARDSIDQKQLTRTIRNLQHIVQNADQDDDTRNAAVKALQRAKQTHRDLLKTYKNLENCKASLQGITGVLDSMHLKISNLNVNTQKTELLEELSSDLEQEMFALEEALQEFAV</sequence>
<dbReference type="Proteomes" id="UP000030661">
    <property type="component" value="Unassembled WGS sequence"/>
</dbReference>
<reference evidence="3" key="1">
    <citation type="journal article" date="2015" name="PeerJ">
        <title>First genomic representation of candidate bacterial phylum KSB3 points to enhanced environmental sensing as a trigger of wastewater bulking.</title>
        <authorList>
            <person name="Sekiguchi Y."/>
            <person name="Ohashi A."/>
            <person name="Parks D.H."/>
            <person name="Yamauchi T."/>
            <person name="Tyson G.W."/>
            <person name="Hugenholtz P."/>
        </authorList>
    </citation>
    <scope>NUCLEOTIDE SEQUENCE [LARGE SCALE GENOMIC DNA]</scope>
</reference>
<keyword evidence="2" id="KW-0472">Membrane</keyword>
<name>A0A081BWS9_VECG1</name>
<feature type="transmembrane region" description="Helical" evidence="2">
    <location>
        <begin position="12"/>
        <end position="30"/>
    </location>
</feature>
<evidence type="ECO:0000313" key="3">
    <source>
        <dbReference type="EMBL" id="GAK56784.1"/>
    </source>
</evidence>
<feature type="coiled-coil region" evidence="1">
    <location>
        <begin position="183"/>
        <end position="260"/>
    </location>
</feature>
<dbReference type="EMBL" id="DF820465">
    <property type="protein sequence ID" value="GAK56784.1"/>
    <property type="molecule type" value="Genomic_DNA"/>
</dbReference>
<organism evidence="3">
    <name type="scientific">Vecturithrix granuli</name>
    <dbReference type="NCBI Taxonomy" id="1499967"/>
    <lineage>
        <taxon>Bacteria</taxon>
        <taxon>Candidatus Moduliflexota</taxon>
        <taxon>Candidatus Vecturitrichia</taxon>
        <taxon>Candidatus Vecturitrichales</taxon>
        <taxon>Candidatus Vecturitrichaceae</taxon>
        <taxon>Candidatus Vecturithrix</taxon>
    </lineage>
</organism>
<gene>
    <name evidence="3" type="ORF">U27_03748</name>
</gene>
<accession>A0A081BWS9</accession>
<keyword evidence="2" id="KW-0812">Transmembrane</keyword>
<evidence type="ECO:0000313" key="4">
    <source>
        <dbReference type="Proteomes" id="UP000030661"/>
    </source>
</evidence>
<dbReference type="STRING" id="1499967.U27_03748"/>
<protein>
    <submittedName>
        <fullName evidence="3">Uncharacterized protein</fullName>
    </submittedName>
</protein>
<keyword evidence="4" id="KW-1185">Reference proteome</keyword>
<proteinExistence type="predicted"/>
<dbReference type="AlphaFoldDB" id="A0A081BWS9"/>
<evidence type="ECO:0000256" key="1">
    <source>
        <dbReference type="SAM" id="Coils"/>
    </source>
</evidence>
<keyword evidence="2" id="KW-1133">Transmembrane helix</keyword>
<feature type="transmembrane region" description="Helical" evidence="2">
    <location>
        <begin position="95"/>
        <end position="113"/>
    </location>
</feature>
<evidence type="ECO:0000256" key="2">
    <source>
        <dbReference type="SAM" id="Phobius"/>
    </source>
</evidence>